<evidence type="ECO:0000313" key="1">
    <source>
        <dbReference type="EMBL" id="MBB6163079.1"/>
    </source>
</evidence>
<dbReference type="InterPro" id="IPR036412">
    <property type="entry name" value="HAD-like_sf"/>
</dbReference>
<protein>
    <submittedName>
        <fullName evidence="1">Putative hydrolase of the HAD superfamily</fullName>
    </submittedName>
</protein>
<dbReference type="EMBL" id="JACHEG010000002">
    <property type="protein sequence ID" value="MBB6163079.1"/>
    <property type="molecule type" value="Genomic_DNA"/>
</dbReference>
<keyword evidence="2" id="KW-1185">Reference proteome</keyword>
<proteinExistence type="predicted"/>
<dbReference type="AlphaFoldDB" id="A0A7W9Y6U3"/>
<dbReference type="RefSeq" id="WP_183992849.1">
    <property type="nucleotide sequence ID" value="NZ_BMHW01000002.1"/>
</dbReference>
<dbReference type="Proteomes" id="UP000547879">
    <property type="component" value="Unassembled WGS sequence"/>
</dbReference>
<keyword evidence="1" id="KW-0378">Hydrolase</keyword>
<dbReference type="InterPro" id="IPR023214">
    <property type="entry name" value="HAD_sf"/>
</dbReference>
<dbReference type="InterPro" id="IPR006439">
    <property type="entry name" value="HAD-SF_hydro_IA"/>
</dbReference>
<dbReference type="Gene3D" id="3.40.50.1000">
    <property type="entry name" value="HAD superfamily/HAD-like"/>
    <property type="match status" value="1"/>
</dbReference>
<evidence type="ECO:0000313" key="2">
    <source>
        <dbReference type="Proteomes" id="UP000547879"/>
    </source>
</evidence>
<accession>A0A7W9Y6U3</accession>
<dbReference type="NCBIfam" id="TIGR01509">
    <property type="entry name" value="HAD-SF-IA-v3"/>
    <property type="match status" value="1"/>
</dbReference>
<sequence length="197" mass="22237">MKVLMVDMDGVLVNGRPKDGLPYFTDIEHDLGLPLERLQKEFFGVHWPQIIIGEQPIEPVLTAVLSKIAPHLETETLLRYWFENDSRLDEKLLADLSLLRKSGVSIYLATNQEHRRAAWLMNEHGLSEHVEGIFYSAKLGCKKPGEQFFRMATESAGVAASEIAFIDDSAENIEAARRYGWQAVQWKPGMALKEALG</sequence>
<dbReference type="Pfam" id="PF00702">
    <property type="entry name" value="Hydrolase"/>
    <property type="match status" value="1"/>
</dbReference>
<dbReference type="PANTHER" id="PTHR43611">
    <property type="entry name" value="ALPHA-D-GLUCOSE 1-PHOSPHATE PHOSPHATASE"/>
    <property type="match status" value="1"/>
</dbReference>
<dbReference type="PANTHER" id="PTHR43611:SF3">
    <property type="entry name" value="FLAVIN MONONUCLEOTIDE HYDROLASE 1, CHLOROPLATIC"/>
    <property type="match status" value="1"/>
</dbReference>
<organism evidence="1 2">
    <name type="scientific">Rhizobium wenxiniae</name>
    <dbReference type="NCBI Taxonomy" id="1737357"/>
    <lineage>
        <taxon>Bacteria</taxon>
        <taxon>Pseudomonadati</taxon>
        <taxon>Pseudomonadota</taxon>
        <taxon>Alphaproteobacteria</taxon>
        <taxon>Hyphomicrobiales</taxon>
        <taxon>Rhizobiaceae</taxon>
        <taxon>Rhizobium/Agrobacterium group</taxon>
        <taxon>Rhizobium</taxon>
    </lineage>
</organism>
<dbReference type="SFLD" id="SFLDG01129">
    <property type="entry name" value="C1.5:_HAD__Beta-PGM__Phosphata"/>
    <property type="match status" value="1"/>
</dbReference>
<name>A0A7W9Y6U3_9HYPH</name>
<dbReference type="SFLD" id="SFLDS00003">
    <property type="entry name" value="Haloacid_Dehalogenase"/>
    <property type="match status" value="1"/>
</dbReference>
<gene>
    <name evidence="1" type="ORF">HNQ72_002897</name>
</gene>
<comment type="caution">
    <text evidence="1">The sequence shown here is derived from an EMBL/GenBank/DDBJ whole genome shotgun (WGS) entry which is preliminary data.</text>
</comment>
<dbReference type="SUPFAM" id="SSF56784">
    <property type="entry name" value="HAD-like"/>
    <property type="match status" value="1"/>
</dbReference>
<dbReference type="GO" id="GO:0016787">
    <property type="term" value="F:hydrolase activity"/>
    <property type="evidence" value="ECO:0007669"/>
    <property type="project" value="UniProtKB-KW"/>
</dbReference>
<reference evidence="1 2" key="1">
    <citation type="submission" date="2020-08" db="EMBL/GenBank/DDBJ databases">
        <title>Genomic Encyclopedia of Type Strains, Phase IV (KMG-IV): sequencing the most valuable type-strain genomes for metagenomic binning, comparative biology and taxonomic classification.</title>
        <authorList>
            <person name="Goeker M."/>
        </authorList>
    </citation>
    <scope>NUCLEOTIDE SEQUENCE [LARGE SCALE GENOMIC DNA]</scope>
    <source>
        <strain evidence="1 2">DSM 100734</strain>
    </source>
</reference>